<comment type="similarity">
    <text evidence="2">Belongs to the GtrA family.</text>
</comment>
<evidence type="ECO:0000259" key="7">
    <source>
        <dbReference type="Pfam" id="PF04138"/>
    </source>
</evidence>
<reference evidence="8" key="1">
    <citation type="submission" date="2021-03" db="EMBL/GenBank/DDBJ databases">
        <authorList>
            <person name="Lu T."/>
            <person name="Wang Q."/>
            <person name="Han X."/>
        </authorList>
    </citation>
    <scope>NUCLEOTIDE SEQUENCE</scope>
    <source>
        <strain evidence="8">WQ 2009</strain>
    </source>
</reference>
<feature type="transmembrane region" description="Helical" evidence="6">
    <location>
        <begin position="40"/>
        <end position="60"/>
    </location>
</feature>
<keyword evidence="4 6" id="KW-1133">Transmembrane helix</keyword>
<comment type="subcellular location">
    <subcellularLocation>
        <location evidence="1">Membrane</location>
        <topology evidence="1">Multi-pass membrane protein</topology>
    </subcellularLocation>
</comment>
<feature type="transmembrane region" description="Helical" evidence="6">
    <location>
        <begin position="72"/>
        <end position="94"/>
    </location>
</feature>
<keyword evidence="3 6" id="KW-0812">Transmembrane</keyword>
<dbReference type="InterPro" id="IPR007267">
    <property type="entry name" value="GtrA_DPMS_TM"/>
</dbReference>
<accession>A0A8T4H630</accession>
<feature type="transmembrane region" description="Helical" evidence="6">
    <location>
        <begin position="106"/>
        <end position="126"/>
    </location>
</feature>
<evidence type="ECO:0000256" key="6">
    <source>
        <dbReference type="SAM" id="Phobius"/>
    </source>
</evidence>
<dbReference type="EMBL" id="JAGKSB010000002">
    <property type="protein sequence ID" value="MBP3942254.1"/>
    <property type="molecule type" value="Genomic_DNA"/>
</dbReference>
<keyword evidence="5 6" id="KW-0472">Membrane</keyword>
<dbReference type="GO" id="GO:0005886">
    <property type="term" value="C:plasma membrane"/>
    <property type="evidence" value="ECO:0007669"/>
    <property type="project" value="TreeGrafter"/>
</dbReference>
<protein>
    <submittedName>
        <fullName evidence="8">GtrA family protein</fullName>
    </submittedName>
</protein>
<dbReference type="PANTHER" id="PTHR38459">
    <property type="entry name" value="PROPHAGE BACTOPRENOL-LINKED GLUCOSE TRANSLOCASE HOMOLOG"/>
    <property type="match status" value="1"/>
</dbReference>
<feature type="domain" description="GtrA/DPMS transmembrane" evidence="7">
    <location>
        <begin position="17"/>
        <end position="126"/>
    </location>
</feature>
<organism evidence="8 9">
    <name type="scientific">Rhinopithecimicrobium faecis</name>
    <dbReference type="NCBI Taxonomy" id="2820698"/>
    <lineage>
        <taxon>Bacteria</taxon>
        <taxon>Pseudomonadati</taxon>
        <taxon>Bacteroidota</taxon>
        <taxon>Sphingobacteriia</taxon>
        <taxon>Sphingobacteriales</taxon>
        <taxon>Sphingobacteriaceae</taxon>
        <taxon>Rhinopithecimicrobium</taxon>
    </lineage>
</organism>
<dbReference type="Proteomes" id="UP000679691">
    <property type="component" value="Unassembled WGS sequence"/>
</dbReference>
<dbReference type="RefSeq" id="WP_353545740.1">
    <property type="nucleotide sequence ID" value="NZ_JAGKSB010000002.1"/>
</dbReference>
<proteinExistence type="inferred from homology"/>
<evidence type="ECO:0000313" key="9">
    <source>
        <dbReference type="Proteomes" id="UP000679691"/>
    </source>
</evidence>
<comment type="caution">
    <text evidence="8">The sequence shown here is derived from an EMBL/GenBank/DDBJ whole genome shotgun (WGS) entry which is preliminary data.</text>
</comment>
<evidence type="ECO:0000256" key="4">
    <source>
        <dbReference type="ARBA" id="ARBA00022989"/>
    </source>
</evidence>
<name>A0A8T4H630_9SPHI</name>
<dbReference type="PANTHER" id="PTHR38459:SF1">
    <property type="entry name" value="PROPHAGE BACTOPRENOL-LINKED GLUCOSE TRANSLOCASE HOMOLOG"/>
    <property type="match status" value="1"/>
</dbReference>
<dbReference type="InterPro" id="IPR051401">
    <property type="entry name" value="GtrA_CellWall_Glycosyl"/>
</dbReference>
<dbReference type="GO" id="GO:0000271">
    <property type="term" value="P:polysaccharide biosynthetic process"/>
    <property type="evidence" value="ECO:0007669"/>
    <property type="project" value="InterPro"/>
</dbReference>
<evidence type="ECO:0000256" key="2">
    <source>
        <dbReference type="ARBA" id="ARBA00009399"/>
    </source>
</evidence>
<evidence type="ECO:0000256" key="3">
    <source>
        <dbReference type="ARBA" id="ARBA00022692"/>
    </source>
</evidence>
<feature type="transmembrane region" description="Helical" evidence="6">
    <location>
        <begin position="6"/>
        <end position="28"/>
    </location>
</feature>
<evidence type="ECO:0000256" key="5">
    <source>
        <dbReference type="ARBA" id="ARBA00023136"/>
    </source>
</evidence>
<dbReference type="AlphaFoldDB" id="A0A8T4H630"/>
<evidence type="ECO:0000313" key="8">
    <source>
        <dbReference type="EMBL" id="MBP3942254.1"/>
    </source>
</evidence>
<evidence type="ECO:0000256" key="1">
    <source>
        <dbReference type="ARBA" id="ARBA00004141"/>
    </source>
</evidence>
<gene>
    <name evidence="8" type="ORF">J5U18_01530</name>
</gene>
<dbReference type="Pfam" id="PF04138">
    <property type="entry name" value="GtrA_DPMS_TM"/>
    <property type="match status" value="1"/>
</dbReference>
<keyword evidence="9" id="KW-1185">Reference proteome</keyword>
<sequence length="128" mass="14436">MKTKLIPFFKAQLSAFIGGAFDYGIMLLCKEVLGFDVKNAIRISGALGAVVNFSINRFWTFKKSDTPVGSQLWKFVLVVIGSIFLKSEGTPLVSEFLKIDYKIGRLIVEVIVSLGFNFVLQKYWVFKK</sequence>